<feature type="chain" id="PRO_5032472760" evidence="1">
    <location>
        <begin position="24"/>
        <end position="264"/>
    </location>
</feature>
<feature type="domain" description="Ice-binding protein C-terminal" evidence="2">
    <location>
        <begin position="241"/>
        <end position="263"/>
    </location>
</feature>
<protein>
    <submittedName>
        <fullName evidence="3">PEP-CTERM sorting domain-containing protein</fullName>
    </submittedName>
</protein>
<feature type="signal peptide" evidence="1">
    <location>
        <begin position="1"/>
        <end position="23"/>
    </location>
</feature>
<evidence type="ECO:0000313" key="4">
    <source>
        <dbReference type="Proteomes" id="UP000501812"/>
    </source>
</evidence>
<dbReference type="EMBL" id="CP051774">
    <property type="protein sequence ID" value="QJE98526.1"/>
    <property type="molecule type" value="Genomic_DNA"/>
</dbReference>
<dbReference type="Pfam" id="PF07589">
    <property type="entry name" value="PEP-CTERM"/>
    <property type="match status" value="1"/>
</dbReference>
<accession>A0A858RMA6</accession>
<gene>
    <name evidence="3" type="ORF">HHL09_22970</name>
</gene>
<dbReference type="RefSeq" id="WP_169457013.1">
    <property type="nucleotide sequence ID" value="NZ_CP051774.1"/>
</dbReference>
<dbReference type="InterPro" id="IPR013424">
    <property type="entry name" value="Ice-binding_C"/>
</dbReference>
<proteinExistence type="predicted"/>
<reference evidence="3 4" key="1">
    <citation type="submission" date="2020-04" db="EMBL/GenBank/DDBJ databases">
        <title>Luteolibacter sp. G-1-1-1 isolated from soil.</title>
        <authorList>
            <person name="Dahal R.H."/>
        </authorList>
    </citation>
    <scope>NUCLEOTIDE SEQUENCE [LARGE SCALE GENOMIC DNA]</scope>
    <source>
        <strain evidence="3 4">G-1-1-1</strain>
    </source>
</reference>
<dbReference type="AlphaFoldDB" id="A0A858RMA6"/>
<evidence type="ECO:0000256" key="1">
    <source>
        <dbReference type="SAM" id="SignalP"/>
    </source>
</evidence>
<organism evidence="3 4">
    <name type="scientific">Luteolibacter luteus</name>
    <dbReference type="NCBI Taxonomy" id="2728835"/>
    <lineage>
        <taxon>Bacteria</taxon>
        <taxon>Pseudomonadati</taxon>
        <taxon>Verrucomicrobiota</taxon>
        <taxon>Verrucomicrobiia</taxon>
        <taxon>Verrucomicrobiales</taxon>
        <taxon>Verrucomicrobiaceae</taxon>
        <taxon>Luteolibacter</taxon>
    </lineage>
</organism>
<dbReference type="NCBIfam" id="TIGR02595">
    <property type="entry name" value="PEP_CTERM"/>
    <property type="match status" value="1"/>
</dbReference>
<dbReference type="Proteomes" id="UP000501812">
    <property type="component" value="Chromosome"/>
</dbReference>
<keyword evidence="1" id="KW-0732">Signal</keyword>
<evidence type="ECO:0000313" key="3">
    <source>
        <dbReference type="EMBL" id="QJE98526.1"/>
    </source>
</evidence>
<keyword evidence="4" id="KW-1185">Reference proteome</keyword>
<sequence>MTSRFLSLTCLAMAPLLIGSASAVVIDNFNDESLSEYTLTRVLDNNTASNISFSATGGTLSTTVSGGVSNVPEQVLFLRDDHSLEVGQTLLIDTTITSNLATANIVNDFGIAIGTTETPAGLTTGTSGDVRASSSYLYISVRPNQDSIRAGYANNAAPVTSFTAATTENLVAQLFITRTAANSFEVGYYTTSDTKVTLDLNGASAGNEFTFTSALMGTSVGFYADVRHDQTVGFMDNLAIVPEPSSAALLGAFGLLGIMRRRRA</sequence>
<evidence type="ECO:0000259" key="2">
    <source>
        <dbReference type="Pfam" id="PF07589"/>
    </source>
</evidence>
<dbReference type="KEGG" id="luo:HHL09_22970"/>
<name>A0A858RMA6_9BACT</name>